<keyword evidence="2" id="KW-1185">Reference proteome</keyword>
<sequence>MAANEDSTAVTGPMFAMHGHRALLSLFQKYPRRRRTSQHAFPLAFIQTPARTIPTTGLRRKTSGTT</sequence>
<dbReference type="AlphaFoldDB" id="A0A1Y5T0Y8"/>
<evidence type="ECO:0000313" key="1">
    <source>
        <dbReference type="EMBL" id="SLN49531.1"/>
    </source>
</evidence>
<evidence type="ECO:0000313" key="2">
    <source>
        <dbReference type="Proteomes" id="UP000193623"/>
    </source>
</evidence>
<name>A0A1Y5T0Y8_9RHOB</name>
<gene>
    <name evidence="1" type="ORF">PSJ8397_02564</name>
</gene>
<proteinExistence type="predicted"/>
<dbReference type="EMBL" id="FWFT01000004">
    <property type="protein sequence ID" value="SLN49531.1"/>
    <property type="molecule type" value="Genomic_DNA"/>
</dbReference>
<reference evidence="1 2" key="1">
    <citation type="submission" date="2017-03" db="EMBL/GenBank/DDBJ databases">
        <authorList>
            <person name="Afonso C.L."/>
            <person name="Miller P.J."/>
            <person name="Scott M.A."/>
            <person name="Spackman E."/>
            <person name="Goraichik I."/>
            <person name="Dimitrov K.M."/>
            <person name="Suarez D.L."/>
            <person name="Swayne D.E."/>
        </authorList>
    </citation>
    <scope>NUCLEOTIDE SEQUENCE [LARGE SCALE GENOMIC DNA]</scope>
    <source>
        <strain evidence="1 2">CECT 8397</strain>
    </source>
</reference>
<organism evidence="1 2">
    <name type="scientific">Pseudooctadecabacter jejudonensis</name>
    <dbReference type="NCBI Taxonomy" id="1391910"/>
    <lineage>
        <taxon>Bacteria</taxon>
        <taxon>Pseudomonadati</taxon>
        <taxon>Pseudomonadota</taxon>
        <taxon>Alphaproteobacteria</taxon>
        <taxon>Rhodobacterales</taxon>
        <taxon>Paracoccaceae</taxon>
        <taxon>Pseudooctadecabacter</taxon>
    </lineage>
</organism>
<dbReference type="Proteomes" id="UP000193623">
    <property type="component" value="Unassembled WGS sequence"/>
</dbReference>
<accession>A0A1Y5T0Y8</accession>
<protein>
    <submittedName>
        <fullName evidence="1">Uncharacterized protein</fullName>
    </submittedName>
</protein>